<accession>A0AA39L2I4</accession>
<name>A0AA39L2I4_MICHY</name>
<dbReference type="EMBL" id="JAQQBR010000001">
    <property type="protein sequence ID" value="KAK0182903.1"/>
    <property type="molecule type" value="Genomic_DNA"/>
</dbReference>
<gene>
    <name evidence="1" type="ORF">PV327_000990</name>
</gene>
<comment type="caution">
    <text evidence="1">The sequence shown here is derived from an EMBL/GenBank/DDBJ whole genome shotgun (WGS) entry which is preliminary data.</text>
</comment>
<keyword evidence="2" id="KW-1185">Reference proteome</keyword>
<sequence>MELLYIIQTPEGKEIISKSYEPPTLCGGSYQSDDWDFNIIKIYFRSLTNNNKCPIQSGTIDSPYLFDIDISLNHKLPWKSLNFIMDLYPFDEMESVSMLVLEGYVYLL</sequence>
<dbReference type="AlphaFoldDB" id="A0AA39L2I4"/>
<dbReference type="Proteomes" id="UP001168972">
    <property type="component" value="Unassembled WGS sequence"/>
</dbReference>
<evidence type="ECO:0000313" key="1">
    <source>
        <dbReference type="EMBL" id="KAK0182903.1"/>
    </source>
</evidence>
<organism evidence="1 2">
    <name type="scientific">Microctonus hyperodae</name>
    <name type="common">Parasitoid wasp</name>
    <dbReference type="NCBI Taxonomy" id="165561"/>
    <lineage>
        <taxon>Eukaryota</taxon>
        <taxon>Metazoa</taxon>
        <taxon>Ecdysozoa</taxon>
        <taxon>Arthropoda</taxon>
        <taxon>Hexapoda</taxon>
        <taxon>Insecta</taxon>
        <taxon>Pterygota</taxon>
        <taxon>Neoptera</taxon>
        <taxon>Endopterygota</taxon>
        <taxon>Hymenoptera</taxon>
        <taxon>Apocrita</taxon>
        <taxon>Ichneumonoidea</taxon>
        <taxon>Braconidae</taxon>
        <taxon>Euphorinae</taxon>
        <taxon>Microctonus</taxon>
    </lineage>
</organism>
<reference evidence="1" key="2">
    <citation type="submission" date="2023-03" db="EMBL/GenBank/DDBJ databases">
        <authorList>
            <person name="Inwood S.N."/>
            <person name="Skelly J.G."/>
            <person name="Guhlin J."/>
            <person name="Harrop T.W.R."/>
            <person name="Goldson S.G."/>
            <person name="Dearden P.K."/>
        </authorList>
    </citation>
    <scope>NUCLEOTIDE SEQUENCE</scope>
    <source>
        <strain evidence="1">Lincoln</strain>
        <tissue evidence="1">Whole body</tissue>
    </source>
</reference>
<proteinExistence type="predicted"/>
<reference evidence="1" key="1">
    <citation type="journal article" date="2023" name="bioRxiv">
        <title>Scaffold-level genome assemblies of two parasitoid biocontrol wasps reveal the parthenogenesis mechanism and an associated novel virus.</title>
        <authorList>
            <person name="Inwood S."/>
            <person name="Skelly J."/>
            <person name="Guhlin J."/>
            <person name="Harrop T."/>
            <person name="Goldson S."/>
            <person name="Dearden P."/>
        </authorList>
    </citation>
    <scope>NUCLEOTIDE SEQUENCE</scope>
    <source>
        <strain evidence="1">Lincoln</strain>
        <tissue evidence="1">Whole body</tissue>
    </source>
</reference>
<evidence type="ECO:0000313" key="2">
    <source>
        <dbReference type="Proteomes" id="UP001168972"/>
    </source>
</evidence>
<protein>
    <submittedName>
        <fullName evidence="1">Uncharacterized protein</fullName>
    </submittedName>
</protein>